<feature type="compositionally biased region" description="Basic and acidic residues" evidence="5">
    <location>
        <begin position="490"/>
        <end position="506"/>
    </location>
</feature>
<protein>
    <submittedName>
        <fullName evidence="7">Uncharacterized protein LOC107265005</fullName>
    </submittedName>
</protein>
<evidence type="ECO:0000256" key="4">
    <source>
        <dbReference type="ARBA" id="ARBA00038161"/>
    </source>
</evidence>
<comment type="subcellular location">
    <subcellularLocation>
        <location evidence="1">Cytoplasm</location>
    </subcellularLocation>
</comment>
<accession>A0AAJ7FFL3</accession>
<evidence type="ECO:0000256" key="3">
    <source>
        <dbReference type="ARBA" id="ARBA00022553"/>
    </source>
</evidence>
<evidence type="ECO:0000256" key="1">
    <source>
        <dbReference type="ARBA" id="ARBA00004496"/>
    </source>
</evidence>
<dbReference type="KEGG" id="ccin:107265005"/>
<keyword evidence="3" id="KW-0597">Phosphoprotein</keyword>
<keyword evidence="2" id="KW-0963">Cytoplasm</keyword>
<evidence type="ECO:0000313" key="7">
    <source>
        <dbReference type="RefSeq" id="XP_015589402.1"/>
    </source>
</evidence>
<dbReference type="Proteomes" id="UP000694920">
    <property type="component" value="Unplaced"/>
</dbReference>
<feature type="compositionally biased region" description="Acidic residues" evidence="5">
    <location>
        <begin position="537"/>
        <end position="547"/>
    </location>
</feature>
<gene>
    <name evidence="7" type="primary">LOC107265005</name>
</gene>
<dbReference type="PANTHER" id="PTHR24217:SF0">
    <property type="entry name" value="PDZ DOMAIN-CONTAINING PROTEIN"/>
    <property type="match status" value="1"/>
</dbReference>
<name>A0AAJ7FFL3_CEPCN</name>
<reference evidence="7" key="1">
    <citation type="submission" date="2025-08" db="UniProtKB">
        <authorList>
            <consortium name="RefSeq"/>
        </authorList>
    </citation>
    <scope>IDENTIFICATION</scope>
</reference>
<dbReference type="GO" id="GO:0030018">
    <property type="term" value="C:Z disc"/>
    <property type="evidence" value="ECO:0007669"/>
    <property type="project" value="TreeGrafter"/>
</dbReference>
<feature type="region of interest" description="Disordered" evidence="5">
    <location>
        <begin position="490"/>
        <end position="560"/>
    </location>
</feature>
<dbReference type="GeneID" id="107265005"/>
<dbReference type="PANTHER" id="PTHR24217">
    <property type="entry name" value="PUTATIVE-RELATED"/>
    <property type="match status" value="1"/>
</dbReference>
<dbReference type="GO" id="GO:0015629">
    <property type="term" value="C:actin cytoskeleton"/>
    <property type="evidence" value="ECO:0007669"/>
    <property type="project" value="TreeGrafter"/>
</dbReference>
<dbReference type="GO" id="GO:0003779">
    <property type="term" value="F:actin binding"/>
    <property type="evidence" value="ECO:0007669"/>
    <property type="project" value="TreeGrafter"/>
</dbReference>
<evidence type="ECO:0000256" key="2">
    <source>
        <dbReference type="ARBA" id="ARBA00022490"/>
    </source>
</evidence>
<organism evidence="6 7">
    <name type="scientific">Cephus cinctus</name>
    <name type="common">Wheat stem sawfly</name>
    <dbReference type="NCBI Taxonomy" id="211228"/>
    <lineage>
        <taxon>Eukaryota</taxon>
        <taxon>Metazoa</taxon>
        <taxon>Ecdysozoa</taxon>
        <taxon>Arthropoda</taxon>
        <taxon>Hexapoda</taxon>
        <taxon>Insecta</taxon>
        <taxon>Pterygota</taxon>
        <taxon>Neoptera</taxon>
        <taxon>Endopterygota</taxon>
        <taxon>Hymenoptera</taxon>
        <taxon>Cephoidea</taxon>
        <taxon>Cephidae</taxon>
        <taxon>Cephus</taxon>
    </lineage>
</organism>
<dbReference type="InterPro" id="IPR051976">
    <property type="entry name" value="Synaptopodin_domain"/>
</dbReference>
<proteinExistence type="inferred from homology"/>
<feature type="compositionally biased region" description="Acidic residues" evidence="5">
    <location>
        <begin position="507"/>
        <end position="526"/>
    </location>
</feature>
<keyword evidence="6" id="KW-1185">Reference proteome</keyword>
<dbReference type="GO" id="GO:0032233">
    <property type="term" value="P:positive regulation of actin filament bundle assembly"/>
    <property type="evidence" value="ECO:0007669"/>
    <property type="project" value="TreeGrafter"/>
</dbReference>
<sequence length="723" mass="82168">MRRASFDKHNNTKRNILSNVAYNFTTNVKDAGFKCINYNHHESNYLQRSVSADNVVIRSRGFKPSDRHDPVKRNLLESLTSKILHFDMESGETTPINLQKLLTPASDTNELLHAKNKKMYASSYFYAPTHPTVEDQVELARRISHSLSDVKNLKSKGQSMYVNRKKRSVKWIHDGNGAEGEEESSSPVHKDKVPLKCVMNPNGKVLDIHGIQALGEEVNIETMPSHPEKLFDIVRDLNNQKGRGAEIFAKRRKRSEKWVVDQEKSQTPTTPGLPKVPTYPSKHDMELKENSKLPTVDPLPPYIPATPAPVAENKPFYNPFTLDLSLNGVEPPATDARKRFVGTNKNRDAKKVHLREVAVGTDIDFLVDEPGVEKSRRISFDGTNGTYGNHTLNTNRSCKPVINTNPGKLISITNSDIRNHSKQQYQECNEGEDSEYTPVPVKQLIQEFEKTCRPVMQYKQISTRVIPIVQQCPLESDISRYFEARVSTRYDETPRMPEEKIIHNYDDADDDDDDDDNDDDDDEYDDPGYQRNGQILYEEDEDDELEDGFLPSSSSRVNDDHLFRQESPVSSLINGNGYVPMEAVDEYYRKHIANSQTFKLDSEHRNGSDKFLNDDGDPLPNAKSLLLAMVASQDDILATIKHLRSTPVLENLVSNASPDCKFADVYPDVGNKLYENNYQGPKLSSFQTLTNYNTAPRGWNQSHTFYRPITFGKPQDTIVYSDF</sequence>
<evidence type="ECO:0000256" key="5">
    <source>
        <dbReference type="SAM" id="MobiDB-lite"/>
    </source>
</evidence>
<evidence type="ECO:0000313" key="6">
    <source>
        <dbReference type="Proteomes" id="UP000694920"/>
    </source>
</evidence>
<dbReference type="GO" id="GO:0005634">
    <property type="term" value="C:nucleus"/>
    <property type="evidence" value="ECO:0007669"/>
    <property type="project" value="TreeGrafter"/>
</dbReference>
<dbReference type="AlphaFoldDB" id="A0AAJ7FFL3"/>
<feature type="region of interest" description="Disordered" evidence="5">
    <location>
        <begin position="258"/>
        <end position="280"/>
    </location>
</feature>
<dbReference type="RefSeq" id="XP_015589402.1">
    <property type="nucleotide sequence ID" value="XM_015733916.2"/>
</dbReference>
<comment type="similarity">
    <text evidence="4">Belongs to the synaptopodin family.</text>
</comment>